<comment type="similarity">
    <text evidence="2 6">Belongs to the dTDP-4-dehydrorhamnose reductase family.</text>
</comment>
<evidence type="ECO:0000313" key="8">
    <source>
        <dbReference type="EMBL" id="MFB9103598.1"/>
    </source>
</evidence>
<dbReference type="RefSeq" id="WP_290269261.1">
    <property type="nucleotide sequence ID" value="NZ_JAUFQP010000007.1"/>
</dbReference>
<reference evidence="8 9" key="1">
    <citation type="submission" date="2024-09" db="EMBL/GenBank/DDBJ databases">
        <authorList>
            <person name="Sun Q."/>
            <person name="Mori K."/>
        </authorList>
    </citation>
    <scope>NUCLEOTIDE SEQUENCE [LARGE SCALE GENOMIC DNA]</scope>
    <source>
        <strain evidence="8 9">CECT 8300</strain>
    </source>
</reference>
<dbReference type="InterPro" id="IPR029903">
    <property type="entry name" value="RmlD-like-bd"/>
</dbReference>
<evidence type="ECO:0000256" key="4">
    <source>
        <dbReference type="ARBA" id="ARBA00017099"/>
    </source>
</evidence>
<evidence type="ECO:0000256" key="3">
    <source>
        <dbReference type="ARBA" id="ARBA00012929"/>
    </source>
</evidence>
<evidence type="ECO:0000313" key="9">
    <source>
        <dbReference type="Proteomes" id="UP001589590"/>
    </source>
</evidence>
<proteinExistence type="inferred from homology"/>
<dbReference type="NCBIfam" id="TIGR01214">
    <property type="entry name" value="rmlD"/>
    <property type="match status" value="1"/>
</dbReference>
<keyword evidence="6" id="KW-0521">NADP</keyword>
<comment type="caution">
    <text evidence="8">The sequence shown here is derived from an EMBL/GenBank/DDBJ whole genome shotgun (WGS) entry which is preliminary data.</text>
</comment>
<dbReference type="PANTHER" id="PTHR10491">
    <property type="entry name" value="DTDP-4-DEHYDRORHAMNOSE REDUCTASE"/>
    <property type="match status" value="1"/>
</dbReference>
<dbReference type="InterPro" id="IPR036291">
    <property type="entry name" value="NAD(P)-bd_dom_sf"/>
</dbReference>
<dbReference type="Proteomes" id="UP001589590">
    <property type="component" value="Unassembled WGS sequence"/>
</dbReference>
<dbReference type="InterPro" id="IPR005913">
    <property type="entry name" value="dTDP_dehydrorham_reduct"/>
</dbReference>
<evidence type="ECO:0000256" key="5">
    <source>
        <dbReference type="ARBA" id="ARBA00048200"/>
    </source>
</evidence>
<dbReference type="Gene3D" id="3.40.50.720">
    <property type="entry name" value="NAD(P)-binding Rossmann-like Domain"/>
    <property type="match status" value="1"/>
</dbReference>
<dbReference type="EMBL" id="JBHMFA010000001">
    <property type="protein sequence ID" value="MFB9103598.1"/>
    <property type="molecule type" value="Genomic_DNA"/>
</dbReference>
<organism evidence="8 9">
    <name type="scientific">Algibacter miyuki</name>
    <dbReference type="NCBI Taxonomy" id="1306933"/>
    <lineage>
        <taxon>Bacteria</taxon>
        <taxon>Pseudomonadati</taxon>
        <taxon>Bacteroidota</taxon>
        <taxon>Flavobacteriia</taxon>
        <taxon>Flavobacteriales</taxon>
        <taxon>Flavobacteriaceae</taxon>
        <taxon>Algibacter</taxon>
    </lineage>
</organism>
<evidence type="ECO:0000256" key="6">
    <source>
        <dbReference type="RuleBase" id="RU364082"/>
    </source>
</evidence>
<dbReference type="Pfam" id="PF04321">
    <property type="entry name" value="RmlD_sub_bind"/>
    <property type="match status" value="1"/>
</dbReference>
<dbReference type="EC" id="1.1.1.133" evidence="3 6"/>
<dbReference type="CDD" id="cd05254">
    <property type="entry name" value="dTDP_HR_like_SDR_e"/>
    <property type="match status" value="1"/>
</dbReference>
<dbReference type="PANTHER" id="PTHR10491:SF4">
    <property type="entry name" value="METHIONINE ADENOSYLTRANSFERASE 2 SUBUNIT BETA"/>
    <property type="match status" value="1"/>
</dbReference>
<dbReference type="GO" id="GO:0008831">
    <property type="term" value="F:dTDP-4-dehydrorhamnose reductase activity"/>
    <property type="evidence" value="ECO:0007669"/>
    <property type="project" value="UniProtKB-EC"/>
</dbReference>
<keyword evidence="9" id="KW-1185">Reference proteome</keyword>
<gene>
    <name evidence="8" type="primary">rfbD</name>
    <name evidence="8" type="ORF">ACFFU1_01705</name>
</gene>
<evidence type="ECO:0000256" key="1">
    <source>
        <dbReference type="ARBA" id="ARBA00004781"/>
    </source>
</evidence>
<sequence>MNTRVLVTGAGGQLGKTIAERFTENTNNLDFIFATSKDLDITKKQDVLDFFRKNNFDYCINCAAYTNVEQAEKTPMIAFEVNAEGVKNIAEACKETNSILIHVSTDYVFDGEKTTPYIVTDEPNPINEYGKSKLKGENYIKETLEKYFIVRTSWLYSKKYGKNFYKTILEKSKTEQELSIIDSQTGCPTNTVNLADYLFKLIQNNHFGIHHFTDKKAMTWYDFAKKILTDNNKLEDIKLVKANNYRTFATRPKNSVLAN</sequence>
<comment type="catalytic activity">
    <reaction evidence="5">
        <text>dTDP-beta-L-rhamnose + NADP(+) = dTDP-4-dehydro-beta-L-rhamnose + NADPH + H(+)</text>
        <dbReference type="Rhea" id="RHEA:21796"/>
        <dbReference type="ChEBI" id="CHEBI:15378"/>
        <dbReference type="ChEBI" id="CHEBI:57510"/>
        <dbReference type="ChEBI" id="CHEBI:57783"/>
        <dbReference type="ChEBI" id="CHEBI:58349"/>
        <dbReference type="ChEBI" id="CHEBI:62830"/>
        <dbReference type="EC" id="1.1.1.133"/>
    </reaction>
</comment>
<keyword evidence="6 8" id="KW-0560">Oxidoreductase</keyword>
<comment type="pathway">
    <text evidence="1 6">Carbohydrate biosynthesis; dTDP-L-rhamnose biosynthesis.</text>
</comment>
<protein>
    <recommendedName>
        <fullName evidence="4 6">dTDP-4-dehydrorhamnose reductase</fullName>
        <ecNumber evidence="3 6">1.1.1.133</ecNumber>
    </recommendedName>
</protein>
<feature type="domain" description="RmlD-like substrate binding" evidence="7">
    <location>
        <begin position="4"/>
        <end position="258"/>
    </location>
</feature>
<dbReference type="SUPFAM" id="SSF51735">
    <property type="entry name" value="NAD(P)-binding Rossmann-fold domains"/>
    <property type="match status" value="1"/>
</dbReference>
<comment type="function">
    <text evidence="6">Catalyzes the reduction of dTDP-6-deoxy-L-lyxo-4-hexulose to yield dTDP-L-rhamnose.</text>
</comment>
<accession>A0ABV5GVE8</accession>
<name>A0ABV5GVE8_9FLAO</name>
<evidence type="ECO:0000256" key="2">
    <source>
        <dbReference type="ARBA" id="ARBA00010944"/>
    </source>
</evidence>
<evidence type="ECO:0000259" key="7">
    <source>
        <dbReference type="Pfam" id="PF04321"/>
    </source>
</evidence>
<dbReference type="Gene3D" id="3.90.25.10">
    <property type="entry name" value="UDP-galactose 4-epimerase, domain 1"/>
    <property type="match status" value="1"/>
</dbReference>